<evidence type="ECO:0000313" key="7">
    <source>
        <dbReference type="Proteomes" id="UP000001422"/>
    </source>
</evidence>
<dbReference type="CDD" id="cd07783">
    <property type="entry name" value="ASKHA_NBD_FGGY_SePSK_AtXK1-like"/>
    <property type="match status" value="1"/>
</dbReference>
<proteinExistence type="inferred from homology"/>
<organism evidence="6 7">
    <name type="scientific">Parasynechococcus marenigrum (strain WH8102)</name>
    <dbReference type="NCBI Taxonomy" id="84588"/>
    <lineage>
        <taxon>Bacteria</taxon>
        <taxon>Bacillati</taxon>
        <taxon>Cyanobacteriota</taxon>
        <taxon>Cyanophyceae</taxon>
        <taxon>Synechococcales</taxon>
        <taxon>Prochlorococcaceae</taxon>
        <taxon>Parasynechococcus</taxon>
        <taxon>Parasynechococcus marenigrum</taxon>
    </lineage>
</organism>
<evidence type="ECO:0000313" key="6">
    <source>
        <dbReference type="EMBL" id="CAE08503.1"/>
    </source>
</evidence>
<reference evidence="6 7" key="1">
    <citation type="journal article" date="2003" name="Nature">
        <title>The genome of a motile marine Synechococcus.</title>
        <authorList>
            <person name="Palenik B."/>
            <person name="Brahamsha B."/>
            <person name="Larimer F."/>
            <person name="Land M."/>
            <person name="Hauser L."/>
            <person name="Chain P."/>
            <person name="Lamerdin J."/>
            <person name="Regala W."/>
            <person name="Allen E.A."/>
            <person name="McCarren J."/>
            <person name="Paulsen I."/>
            <person name="Dufresne A."/>
            <person name="Partensky F."/>
            <person name="Webb E."/>
            <person name="Waterbury J."/>
        </authorList>
    </citation>
    <scope>NUCLEOTIDE SEQUENCE [LARGE SCALE GENOMIC DNA]</scope>
    <source>
        <strain evidence="6 7">WH8102</strain>
    </source>
</reference>
<dbReference type="PANTHER" id="PTHR10196:SF80">
    <property type="entry name" value="D-RIBULOSE KINASE"/>
    <property type="match status" value="1"/>
</dbReference>
<dbReference type="GO" id="GO:0019150">
    <property type="term" value="F:D-ribulokinase activity"/>
    <property type="evidence" value="ECO:0007669"/>
    <property type="project" value="TreeGrafter"/>
</dbReference>
<dbReference type="InterPro" id="IPR043129">
    <property type="entry name" value="ATPase_NBD"/>
</dbReference>
<evidence type="ECO:0000256" key="4">
    <source>
        <dbReference type="SAM" id="MobiDB-lite"/>
    </source>
</evidence>
<comment type="similarity">
    <text evidence="1">Belongs to the FGGY kinase family.</text>
</comment>
<evidence type="ECO:0000256" key="2">
    <source>
        <dbReference type="ARBA" id="ARBA00022679"/>
    </source>
</evidence>
<dbReference type="KEGG" id="syw:SYNW1988"/>
<evidence type="ECO:0000259" key="5">
    <source>
        <dbReference type="Pfam" id="PF02782"/>
    </source>
</evidence>
<evidence type="ECO:0000256" key="1">
    <source>
        <dbReference type="ARBA" id="ARBA00009156"/>
    </source>
</evidence>
<dbReference type="GO" id="GO:0005997">
    <property type="term" value="P:xylulose metabolic process"/>
    <property type="evidence" value="ECO:0007669"/>
    <property type="project" value="TreeGrafter"/>
</dbReference>
<protein>
    <submittedName>
        <fullName evidence="6">Carbohydrate kinase, FGGY family</fullName>
    </submittedName>
</protein>
<keyword evidence="2" id="KW-0808">Transferase</keyword>
<dbReference type="InterPro" id="IPR018485">
    <property type="entry name" value="FGGY_C"/>
</dbReference>
<keyword evidence="7" id="KW-1185">Reference proteome</keyword>
<evidence type="ECO:0000256" key="3">
    <source>
        <dbReference type="ARBA" id="ARBA00022777"/>
    </source>
</evidence>
<dbReference type="GO" id="GO:0004856">
    <property type="term" value="F:D-xylulokinase activity"/>
    <property type="evidence" value="ECO:0007669"/>
    <property type="project" value="TreeGrafter"/>
</dbReference>
<gene>
    <name evidence="6" type="ordered locus">SYNW1988</name>
</gene>
<dbReference type="PANTHER" id="PTHR10196">
    <property type="entry name" value="SUGAR KINASE"/>
    <property type="match status" value="1"/>
</dbReference>
<dbReference type="EMBL" id="BX569694">
    <property type="protein sequence ID" value="CAE08503.1"/>
    <property type="molecule type" value="Genomic_DNA"/>
</dbReference>
<feature type="region of interest" description="Disordered" evidence="4">
    <location>
        <begin position="295"/>
        <end position="316"/>
    </location>
</feature>
<dbReference type="Proteomes" id="UP000001422">
    <property type="component" value="Chromosome"/>
</dbReference>
<accession>Q7U4S5</accession>
<keyword evidence="3 6" id="KW-0418">Kinase</keyword>
<name>Q7U4S5_PARMW</name>
<feature type="domain" description="Carbohydrate kinase FGGY C-terminal" evidence="5">
    <location>
        <begin position="239"/>
        <end position="408"/>
    </location>
</feature>
<dbReference type="SUPFAM" id="SSF53067">
    <property type="entry name" value="Actin-like ATPase domain"/>
    <property type="match status" value="2"/>
</dbReference>
<dbReference type="HOGENOM" id="CLU_009281_0_0_3"/>
<dbReference type="GO" id="GO:0005829">
    <property type="term" value="C:cytosol"/>
    <property type="evidence" value="ECO:0007669"/>
    <property type="project" value="TreeGrafter"/>
</dbReference>
<dbReference type="RefSeq" id="WP_011128846.1">
    <property type="nucleotide sequence ID" value="NC_005070.1"/>
</dbReference>
<dbReference type="AlphaFoldDB" id="Q7U4S5"/>
<dbReference type="Gene3D" id="3.30.420.40">
    <property type="match status" value="2"/>
</dbReference>
<dbReference type="eggNOG" id="COG1070">
    <property type="taxonomic scope" value="Bacteria"/>
</dbReference>
<sequence length="421" mass="45086">MNVETSLALGIDLGTSGVRIAVLNQQGTLIHSSSAEYATGLTAPLDWAEACRDLITHLPAQIRGQLAAVAVDGTSGTLLACREDGTPMGPALSYATAFPEQNSALKRLVPDGCAASSSGGSLARALQLLKHHGHIDRLRHQADWISGWFLQNWQWGEEGNNLKLGWDLEQATWQGCIADQSWSSALPEVKPSGSVLGRIAIDQARNLGVPEDLLVVAGTTDSNAAVLAANPGDNDGITVLGTTLVMKRFTPVPIQGAGITRHRIGQRWLCGGASNAGAGVLRRYFTDAELAELSRQIDPDQDSGLSYQPLPARGERFPVDDPNLEPVLEPRPVSDALFLHGLLEGLAEIEAKGWERLTELGADPPQRVISLGGGARNPQWRKIRQRRLGLPVVSCNQPPAAGVALLALSRQRQTEYKMNKS</sequence>
<dbReference type="Pfam" id="PF02782">
    <property type="entry name" value="FGGY_C"/>
    <property type="match status" value="1"/>
</dbReference>
<dbReference type="STRING" id="84588.SYNW1988"/>